<reference evidence="2" key="1">
    <citation type="submission" date="2021-12" db="EMBL/GenBank/DDBJ databases">
        <title>Curvularia clavata genome.</title>
        <authorList>
            <person name="Cao Y."/>
        </authorList>
    </citation>
    <scope>NUCLEOTIDE SEQUENCE</scope>
    <source>
        <strain evidence="2">Yc1106</strain>
    </source>
</reference>
<dbReference type="EMBL" id="CP089279">
    <property type="protein sequence ID" value="USP80989.1"/>
    <property type="molecule type" value="Genomic_DNA"/>
</dbReference>
<evidence type="ECO:0000256" key="1">
    <source>
        <dbReference type="SAM" id="MobiDB-lite"/>
    </source>
</evidence>
<proteinExistence type="predicted"/>
<feature type="region of interest" description="Disordered" evidence="1">
    <location>
        <begin position="203"/>
        <end position="241"/>
    </location>
</feature>
<evidence type="ECO:0000313" key="3">
    <source>
        <dbReference type="Proteomes" id="UP001056012"/>
    </source>
</evidence>
<sequence length="353" mass="39008">MTSQIPPHSLELVTDVQVDEERLLAAGGSDATSPSSVLMTSQKSDNPALAVSFDDFSWFSFDEFPRDSFEQTDARSLASSATDSAASAVAIAERETLSTFLWDSSREAPMLGFPPEQMDNLQRYYNGALSDDDIAALIRGKKNHNLKKWSPEETVKYHEARKSLIPLVMPKVEKMSALADIEHDKQYSQRAVNHRVRPAFRLPCIKVTDHNKENGEATSSPRSSRSSPSSPMKSHSNSSPLFTCDGESLQCSSLHLHTRAVSGGDYFSHRRRISPLASSSGPSSESSTRVRSPLAQEVQFRLNPETTFDSFLVPHKSGKCDILPGVANVKKPKSRKLSKMPSMPLLRKRGQLD</sequence>
<gene>
    <name evidence="2" type="ORF">yc1106_08263</name>
</gene>
<keyword evidence="3" id="KW-1185">Reference proteome</keyword>
<dbReference type="OrthoDB" id="3769170at2759"/>
<feature type="region of interest" description="Disordered" evidence="1">
    <location>
        <begin position="324"/>
        <end position="353"/>
    </location>
</feature>
<dbReference type="Proteomes" id="UP001056012">
    <property type="component" value="Chromosome 6"/>
</dbReference>
<evidence type="ECO:0000313" key="2">
    <source>
        <dbReference type="EMBL" id="USP80989.1"/>
    </source>
</evidence>
<feature type="region of interest" description="Disordered" evidence="1">
    <location>
        <begin position="274"/>
        <end position="293"/>
    </location>
</feature>
<accession>A0A9Q8ZGE6</accession>
<name>A0A9Q8ZGE6_CURCL</name>
<feature type="compositionally biased region" description="Low complexity" evidence="1">
    <location>
        <begin position="219"/>
        <end position="240"/>
    </location>
</feature>
<protein>
    <submittedName>
        <fullName evidence="2">Uncharacterized protein</fullName>
    </submittedName>
</protein>
<dbReference type="VEuPathDB" id="FungiDB:yc1106_08263"/>
<dbReference type="AlphaFoldDB" id="A0A9Q8ZGE6"/>
<organism evidence="2 3">
    <name type="scientific">Curvularia clavata</name>
    <dbReference type="NCBI Taxonomy" id="95742"/>
    <lineage>
        <taxon>Eukaryota</taxon>
        <taxon>Fungi</taxon>
        <taxon>Dikarya</taxon>
        <taxon>Ascomycota</taxon>
        <taxon>Pezizomycotina</taxon>
        <taxon>Dothideomycetes</taxon>
        <taxon>Pleosporomycetidae</taxon>
        <taxon>Pleosporales</taxon>
        <taxon>Pleosporineae</taxon>
        <taxon>Pleosporaceae</taxon>
        <taxon>Curvularia</taxon>
    </lineage>
</organism>